<evidence type="ECO:0000256" key="2">
    <source>
        <dbReference type="SAM" id="Phobius"/>
    </source>
</evidence>
<feature type="region of interest" description="Disordered" evidence="1">
    <location>
        <begin position="52"/>
        <end position="122"/>
    </location>
</feature>
<dbReference type="OMA" id="RWGLAAK"/>
<feature type="compositionally biased region" description="Polar residues" evidence="1">
    <location>
        <begin position="52"/>
        <end position="85"/>
    </location>
</feature>
<dbReference type="Gene3D" id="3.40.710.10">
    <property type="entry name" value="DD-peptidase/beta-lactamase superfamily"/>
    <property type="match status" value="1"/>
</dbReference>
<dbReference type="GeneID" id="55565305"/>
<dbReference type="RefSeq" id="WP_013189190.1">
    <property type="nucleotide sequence ID" value="NZ_CAMYEK010000009.1"/>
</dbReference>
<gene>
    <name evidence="3" type="ORF">NCTC11820_01417</name>
</gene>
<accession>A0A2X2YQS3</accession>
<dbReference type="EMBL" id="UASJ01000001">
    <property type="protein sequence ID" value="SQB65261.1"/>
    <property type="molecule type" value="Genomic_DNA"/>
</dbReference>
<dbReference type="AlphaFoldDB" id="A0A2X2YQS3"/>
<sequence>MSYTPKHYNPYYDAASEQRRRVRRGLVALGITLLTGGLVTGAVAVTVTQLARQPQVSASPSPSLTSQRPGDSAGSDTNSAATNQRSSDSSSAPGASPSDSPAPQTPGGAQVQGCDGTVLTSPAAGRLSSQDLRATFEKVGRDTGATISVAWFDPTSSKIETAGSAQAWVAWSTSKVPVSVAVSQAGKAGAMAGSMSAALRHSDNGAAEALWKSLGTNDAARAQATTQVLRQTGDNSTTVPSTRLRSGFTVFGQTPWTTASQVGFMMKLPCLAGSGPVVSNMGQVSGDQRWGMGRLPGATFKGGWGPGVSGGYLVRQMGWYQKSEGKRVPLAIAAQAGSFEGGIGVLNKLVAAVG</sequence>
<keyword evidence="2" id="KW-1133">Transmembrane helix</keyword>
<keyword evidence="2" id="KW-0812">Transmembrane</keyword>
<dbReference type="Proteomes" id="UP000250245">
    <property type="component" value="Unassembled WGS sequence"/>
</dbReference>
<feature type="transmembrane region" description="Helical" evidence="2">
    <location>
        <begin position="26"/>
        <end position="47"/>
    </location>
</feature>
<name>A0A2X2YQS3_9ACTO</name>
<dbReference type="SUPFAM" id="SSF56601">
    <property type="entry name" value="beta-lactamase/transpeptidase-like"/>
    <property type="match status" value="1"/>
</dbReference>
<organism evidence="3 4">
    <name type="scientific">Mobiluncus curtisii</name>
    <dbReference type="NCBI Taxonomy" id="2051"/>
    <lineage>
        <taxon>Bacteria</taxon>
        <taxon>Bacillati</taxon>
        <taxon>Actinomycetota</taxon>
        <taxon>Actinomycetes</taxon>
        <taxon>Actinomycetales</taxon>
        <taxon>Actinomycetaceae</taxon>
        <taxon>Mobiluncus</taxon>
    </lineage>
</organism>
<evidence type="ECO:0000256" key="1">
    <source>
        <dbReference type="SAM" id="MobiDB-lite"/>
    </source>
</evidence>
<feature type="compositionally biased region" description="Low complexity" evidence="1">
    <location>
        <begin position="86"/>
        <end position="102"/>
    </location>
</feature>
<proteinExistence type="predicted"/>
<dbReference type="InterPro" id="IPR012338">
    <property type="entry name" value="Beta-lactam/transpept-like"/>
</dbReference>
<evidence type="ECO:0000313" key="4">
    <source>
        <dbReference type="Proteomes" id="UP000250245"/>
    </source>
</evidence>
<reference evidence="3 4" key="1">
    <citation type="submission" date="2018-06" db="EMBL/GenBank/DDBJ databases">
        <authorList>
            <consortium name="Pathogen Informatics"/>
            <person name="Doyle S."/>
        </authorList>
    </citation>
    <scope>NUCLEOTIDE SEQUENCE [LARGE SCALE GENOMIC DNA]</scope>
    <source>
        <strain evidence="3 4">NCTC11820</strain>
    </source>
</reference>
<protein>
    <submittedName>
        <fullName evidence="3">Uncharacterized protein</fullName>
    </submittedName>
</protein>
<keyword evidence="2" id="KW-0472">Membrane</keyword>
<evidence type="ECO:0000313" key="3">
    <source>
        <dbReference type="EMBL" id="SQB65261.1"/>
    </source>
</evidence>